<keyword evidence="2" id="KW-1185">Reference proteome</keyword>
<dbReference type="Proteomes" id="UP001341135">
    <property type="component" value="Chromosome"/>
</dbReference>
<dbReference type="GeneID" id="89289789"/>
<proteinExistence type="predicted"/>
<dbReference type="EMBL" id="AP028907">
    <property type="protein sequence ID" value="BES82214.1"/>
    <property type="molecule type" value="Genomic_DNA"/>
</dbReference>
<evidence type="ECO:0000313" key="2">
    <source>
        <dbReference type="Proteomes" id="UP001341135"/>
    </source>
</evidence>
<sequence length="149" mass="16487">MRGSGSTGSAAAPEELLAYIQGPSYEDDRVTLEEILGEELLLLHEAAEICILKSMGYRITRSTVMEVYPDTYRAHLAALDIELAEAERLGRLDWVARRCRDLASYLDDPYLPPGMEDTVNSLISRYCSGSGPAWPRCPGPRTRLGEAHS</sequence>
<gene>
    <name evidence="1" type="ORF">PABY_17810</name>
</gene>
<reference evidence="1 2" key="1">
    <citation type="submission" date="2023-09" db="EMBL/GenBank/DDBJ databases">
        <title>Pyrofollis japonicus gen. nov. sp. nov., a novel member of the family Pyrodictiaceae isolated from the Iheya North hydrothermal field.</title>
        <authorList>
            <person name="Miyazaki U."/>
            <person name="Sanari M."/>
            <person name="Tame A."/>
            <person name="Kitajima M."/>
            <person name="Okamoto A."/>
            <person name="Sawayama S."/>
            <person name="Miyazaki J."/>
            <person name="Takai K."/>
            <person name="Nakagawa S."/>
        </authorList>
    </citation>
    <scope>NUCLEOTIDE SEQUENCE [LARGE SCALE GENOMIC DNA]</scope>
    <source>
        <strain evidence="1 2">AV2</strain>
    </source>
</reference>
<evidence type="ECO:0000313" key="1">
    <source>
        <dbReference type="EMBL" id="BES82214.1"/>
    </source>
</evidence>
<name>A0ABN6ZS23_9CREN</name>
<dbReference type="RefSeq" id="WP_338249320.1">
    <property type="nucleotide sequence ID" value="NZ_AP028907.1"/>
</dbReference>
<organism evidence="1 2">
    <name type="scientific">Pyrodictium abyssi</name>
    <dbReference type="NCBI Taxonomy" id="54256"/>
    <lineage>
        <taxon>Archaea</taxon>
        <taxon>Thermoproteota</taxon>
        <taxon>Thermoprotei</taxon>
        <taxon>Desulfurococcales</taxon>
        <taxon>Pyrodictiaceae</taxon>
        <taxon>Pyrodictium</taxon>
    </lineage>
</organism>
<accession>A0ABN6ZS23</accession>
<protein>
    <submittedName>
        <fullName evidence="1">Uncharacterized protein</fullName>
    </submittedName>
</protein>